<dbReference type="GO" id="GO:0032259">
    <property type="term" value="P:methylation"/>
    <property type="evidence" value="ECO:0007669"/>
    <property type="project" value="UniProtKB-KW"/>
</dbReference>
<evidence type="ECO:0000256" key="2">
    <source>
        <dbReference type="ARBA" id="ARBA00012185"/>
    </source>
</evidence>
<dbReference type="InterPro" id="IPR029063">
    <property type="entry name" value="SAM-dependent_MTases_sf"/>
</dbReference>
<dbReference type="SUPFAM" id="SSF53335">
    <property type="entry name" value="S-adenosyl-L-methionine-dependent methyltransferases"/>
    <property type="match status" value="1"/>
</dbReference>
<keyword evidence="5" id="KW-0949">S-adenosyl-L-methionine</keyword>
<dbReference type="AlphaFoldDB" id="A0A512JF65"/>
<keyword evidence="6" id="KW-0680">Restriction system</keyword>
<evidence type="ECO:0000256" key="4">
    <source>
        <dbReference type="ARBA" id="ARBA00022679"/>
    </source>
</evidence>
<comment type="catalytic activity">
    <reaction evidence="7">
        <text>a 2'-deoxycytidine in DNA + S-adenosyl-L-methionine = an N(4)-methyl-2'-deoxycytidine in DNA + S-adenosyl-L-homocysteine + H(+)</text>
        <dbReference type="Rhea" id="RHEA:16857"/>
        <dbReference type="Rhea" id="RHEA-COMP:11369"/>
        <dbReference type="Rhea" id="RHEA-COMP:13674"/>
        <dbReference type="ChEBI" id="CHEBI:15378"/>
        <dbReference type="ChEBI" id="CHEBI:57856"/>
        <dbReference type="ChEBI" id="CHEBI:59789"/>
        <dbReference type="ChEBI" id="CHEBI:85452"/>
        <dbReference type="ChEBI" id="CHEBI:137933"/>
        <dbReference type="EC" id="2.1.1.113"/>
    </reaction>
</comment>
<evidence type="ECO:0000313" key="9">
    <source>
        <dbReference type="Proteomes" id="UP000321750"/>
    </source>
</evidence>
<evidence type="ECO:0000256" key="1">
    <source>
        <dbReference type="ARBA" id="ARBA00010203"/>
    </source>
</evidence>
<dbReference type="EC" id="2.1.1.113" evidence="2"/>
<comment type="similarity">
    <text evidence="1">Belongs to the N(4)/N(6)-methyltransferase family. N(4) subfamily.</text>
</comment>
<reference evidence="8 9" key="1">
    <citation type="submission" date="2019-07" db="EMBL/GenBank/DDBJ databases">
        <title>Whole genome shotgun sequence of Methylobacterium gnaphalii NBRC 107716.</title>
        <authorList>
            <person name="Hosoyama A."/>
            <person name="Uohara A."/>
            <person name="Ohji S."/>
            <person name="Ichikawa N."/>
        </authorList>
    </citation>
    <scope>NUCLEOTIDE SEQUENCE [LARGE SCALE GENOMIC DNA]</scope>
    <source>
        <strain evidence="8 9">NBRC 107716</strain>
    </source>
</reference>
<dbReference type="GO" id="GO:0003677">
    <property type="term" value="F:DNA binding"/>
    <property type="evidence" value="ECO:0007669"/>
    <property type="project" value="InterPro"/>
</dbReference>
<proteinExistence type="inferred from homology"/>
<dbReference type="GO" id="GO:0015667">
    <property type="term" value="F:site-specific DNA-methyltransferase (cytosine-N4-specific) activity"/>
    <property type="evidence" value="ECO:0007669"/>
    <property type="project" value="UniProtKB-EC"/>
</dbReference>
<keyword evidence="4" id="KW-0808">Transferase</keyword>
<accession>A0A512JF65</accession>
<dbReference type="Gene3D" id="3.40.50.150">
    <property type="entry name" value="Vaccinia Virus protein VP39"/>
    <property type="match status" value="1"/>
</dbReference>
<dbReference type="InterPro" id="IPR017985">
    <property type="entry name" value="MeTrfase_CN4_CS"/>
</dbReference>
<comment type="caution">
    <text evidence="8">The sequence shown here is derived from an EMBL/GenBank/DDBJ whole genome shotgun (WGS) entry which is preliminary data.</text>
</comment>
<gene>
    <name evidence="8" type="ORF">MGN01_04320</name>
</gene>
<dbReference type="EMBL" id="BJZV01000002">
    <property type="protein sequence ID" value="GEP08587.1"/>
    <property type="molecule type" value="Genomic_DNA"/>
</dbReference>
<dbReference type="GO" id="GO:0009307">
    <property type="term" value="P:DNA restriction-modification system"/>
    <property type="evidence" value="ECO:0007669"/>
    <property type="project" value="UniProtKB-KW"/>
</dbReference>
<evidence type="ECO:0000256" key="7">
    <source>
        <dbReference type="ARBA" id="ARBA00049120"/>
    </source>
</evidence>
<name>A0A512JF65_9HYPH</name>
<keyword evidence="9" id="KW-1185">Reference proteome</keyword>
<dbReference type="PROSITE" id="PS00093">
    <property type="entry name" value="N4_MTASE"/>
    <property type="match status" value="1"/>
</dbReference>
<keyword evidence="3" id="KW-0489">Methyltransferase</keyword>
<evidence type="ECO:0000256" key="5">
    <source>
        <dbReference type="ARBA" id="ARBA00022691"/>
    </source>
</evidence>
<protein>
    <recommendedName>
        <fullName evidence="2">site-specific DNA-methyltransferase (cytosine-N(4)-specific)</fullName>
        <ecNumber evidence="2">2.1.1.113</ecNumber>
    </recommendedName>
</protein>
<dbReference type="Proteomes" id="UP000321750">
    <property type="component" value="Unassembled WGS sequence"/>
</dbReference>
<evidence type="ECO:0000256" key="3">
    <source>
        <dbReference type="ARBA" id="ARBA00022603"/>
    </source>
</evidence>
<evidence type="ECO:0000256" key="6">
    <source>
        <dbReference type="ARBA" id="ARBA00022747"/>
    </source>
</evidence>
<evidence type="ECO:0000313" key="8">
    <source>
        <dbReference type="EMBL" id="GEP08587.1"/>
    </source>
</evidence>
<organism evidence="8 9">
    <name type="scientific">Methylobacterium gnaphalii</name>
    <dbReference type="NCBI Taxonomy" id="1010610"/>
    <lineage>
        <taxon>Bacteria</taxon>
        <taxon>Pseudomonadati</taxon>
        <taxon>Pseudomonadota</taxon>
        <taxon>Alphaproteobacteria</taxon>
        <taxon>Hyphomicrobiales</taxon>
        <taxon>Methylobacteriaceae</taxon>
        <taxon>Methylobacterium</taxon>
    </lineage>
</organism>
<sequence>MPYLRDRKYSREEFPDMYTERDLEPRLSAKITRTYRDLEPANRDNVITIEQISVEKLKLDREVDAIVTSPPYMNALDYIRDNRLRMWFLDRNTQNYSPEPTDKANRFDDMTAAFADNAFKFLRSGGRCILVVGETVSRKRMTSHPAERLYQRLLKQHPDLRLEHVIQDNIPDVRRSRKSGAATKRELILVLQKAG</sequence>